<reference evidence="6 7" key="1">
    <citation type="journal article" date="2013" name="Curr. Biol.">
        <title>The Genome of the Foraminiferan Reticulomyxa filosa.</title>
        <authorList>
            <person name="Glockner G."/>
            <person name="Hulsmann N."/>
            <person name="Schleicher M."/>
            <person name="Noegel A.A."/>
            <person name="Eichinger L."/>
            <person name="Gallinger C."/>
            <person name="Pawlowski J."/>
            <person name="Sierra R."/>
            <person name="Euteneuer U."/>
            <person name="Pillet L."/>
            <person name="Moustafa A."/>
            <person name="Platzer M."/>
            <person name="Groth M."/>
            <person name="Szafranski K."/>
            <person name="Schliwa M."/>
        </authorList>
    </citation>
    <scope>NUCLEOTIDE SEQUENCE [LARGE SCALE GENOMIC DNA]</scope>
</reference>
<accession>X6M5W6</accession>
<dbReference type="Gene3D" id="2.60.40.380">
    <property type="entry name" value="Purple acid phosphatase-like, N-terminal"/>
    <property type="match status" value="1"/>
</dbReference>
<dbReference type="InterPro" id="IPR025733">
    <property type="entry name" value="PAPs_C"/>
</dbReference>
<evidence type="ECO:0000313" key="6">
    <source>
        <dbReference type="EMBL" id="ETO09319.1"/>
    </source>
</evidence>
<dbReference type="Gene3D" id="3.60.21.10">
    <property type="match status" value="1"/>
</dbReference>
<keyword evidence="3" id="KW-0378">Hydrolase</keyword>
<evidence type="ECO:0000256" key="3">
    <source>
        <dbReference type="RuleBase" id="RU361203"/>
    </source>
</evidence>
<dbReference type="Pfam" id="PF14008">
    <property type="entry name" value="Metallophos_C"/>
    <property type="match status" value="1"/>
</dbReference>
<organism evidence="6 7">
    <name type="scientific">Reticulomyxa filosa</name>
    <dbReference type="NCBI Taxonomy" id="46433"/>
    <lineage>
        <taxon>Eukaryota</taxon>
        <taxon>Sar</taxon>
        <taxon>Rhizaria</taxon>
        <taxon>Retaria</taxon>
        <taxon>Foraminifera</taxon>
        <taxon>Monothalamids</taxon>
        <taxon>Reticulomyxidae</taxon>
        <taxon>Reticulomyxa</taxon>
    </lineage>
</organism>
<dbReference type="InterPro" id="IPR041792">
    <property type="entry name" value="MPP_PAP"/>
</dbReference>
<comment type="similarity">
    <text evidence="3">Belongs to the metallophosphoesterase superfamily. Purple acid phosphatase family.</text>
</comment>
<evidence type="ECO:0000259" key="4">
    <source>
        <dbReference type="Pfam" id="PF00149"/>
    </source>
</evidence>
<gene>
    <name evidence="6" type="ORF">RFI_28070</name>
</gene>
<keyword evidence="2" id="KW-0325">Glycoprotein</keyword>
<dbReference type="InterPro" id="IPR029052">
    <property type="entry name" value="Metallo-depent_PP-like"/>
</dbReference>
<dbReference type="EC" id="3.1.3.2" evidence="3"/>
<dbReference type="SUPFAM" id="SSF56300">
    <property type="entry name" value="Metallo-dependent phosphatases"/>
    <property type="match status" value="1"/>
</dbReference>
<dbReference type="OMA" id="CTRECEY"/>
<dbReference type="GO" id="GO:0046872">
    <property type="term" value="F:metal ion binding"/>
    <property type="evidence" value="ECO:0007669"/>
    <property type="project" value="InterPro"/>
</dbReference>
<evidence type="ECO:0000256" key="2">
    <source>
        <dbReference type="ARBA" id="ARBA00023180"/>
    </source>
</evidence>
<dbReference type="SUPFAM" id="SSF49363">
    <property type="entry name" value="Purple acid phosphatase, N-terminal domain"/>
    <property type="match status" value="1"/>
</dbReference>
<dbReference type="InterPro" id="IPR004843">
    <property type="entry name" value="Calcineurin-like_PHP"/>
</dbReference>
<comment type="catalytic activity">
    <reaction evidence="3">
        <text>a phosphate monoester + H2O = an alcohol + phosphate</text>
        <dbReference type="Rhea" id="RHEA:15017"/>
        <dbReference type="ChEBI" id="CHEBI:15377"/>
        <dbReference type="ChEBI" id="CHEBI:30879"/>
        <dbReference type="ChEBI" id="CHEBI:43474"/>
        <dbReference type="ChEBI" id="CHEBI:67140"/>
        <dbReference type="EC" id="3.1.3.2"/>
    </reaction>
</comment>
<evidence type="ECO:0000259" key="5">
    <source>
        <dbReference type="Pfam" id="PF14008"/>
    </source>
</evidence>
<sequence length="457" mass="52126">MILLLLALLGIAGATNDSASIPQQVHIVLGDASSPLVVSWISFEEYDPKIYSVVKYGYNNDSDSWTMSATGDPYPFQGLEPPTRIIHNVPLEGLIPENNCETIQKLKKKKGNSLYYKCGNSNGTYREEIFVTRVPDFMEANTNSNATKTIRIASYGDFGLPEDNPDINISVYEVLYDYMMNNKLDFVLHMGDIAYDLNINNGTVGDLFLNGIEPVSSRIPYMTGIGCHERDDRWVVFNNVSYGQYLNRFSGLLNIMQYSQSTSLHYYSFNVHNIHIIKINFPKFVVVVVVVVVVVLKGVDRTETPWIIVFGHRSMYCTKIVEGTYECTRECEYLKNGVIDPNTLERSWALEPLFYQYHVDLYLSGHTHHYERTYPVFNNVTTQFDYQSPDATVYVVNGIAGVTSFDPFRTNIPLWSAYRDTELRTMFGHIQVFNQSVLTYEAVDYQGNIFDSFTIVK</sequence>
<keyword evidence="1" id="KW-0732">Signal</keyword>
<dbReference type="PANTHER" id="PTHR45867:SF3">
    <property type="entry name" value="ACID PHOSPHATASE TYPE 7"/>
    <property type="match status" value="1"/>
</dbReference>
<dbReference type="AlphaFoldDB" id="X6M5W6"/>
<evidence type="ECO:0000313" key="7">
    <source>
        <dbReference type="Proteomes" id="UP000023152"/>
    </source>
</evidence>
<keyword evidence="7" id="KW-1185">Reference proteome</keyword>
<dbReference type="CDD" id="cd00839">
    <property type="entry name" value="MPP_PAPs"/>
    <property type="match status" value="1"/>
</dbReference>
<protein>
    <recommendedName>
        <fullName evidence="3">Purple acid phosphatase</fullName>
        <ecNumber evidence="3">3.1.3.2</ecNumber>
    </recommendedName>
</protein>
<dbReference type="GO" id="GO:0003993">
    <property type="term" value="F:acid phosphatase activity"/>
    <property type="evidence" value="ECO:0007669"/>
    <property type="project" value="UniProtKB-EC"/>
</dbReference>
<dbReference type="OrthoDB" id="45007at2759"/>
<dbReference type="Proteomes" id="UP000023152">
    <property type="component" value="Unassembled WGS sequence"/>
</dbReference>
<evidence type="ECO:0000256" key="1">
    <source>
        <dbReference type="ARBA" id="ARBA00022729"/>
    </source>
</evidence>
<dbReference type="EMBL" id="ASPP01024153">
    <property type="protein sequence ID" value="ETO09319.1"/>
    <property type="molecule type" value="Genomic_DNA"/>
</dbReference>
<feature type="domain" description="Calcineurin-like phosphoesterase" evidence="4">
    <location>
        <begin position="175"/>
        <end position="370"/>
    </location>
</feature>
<dbReference type="Pfam" id="PF00149">
    <property type="entry name" value="Metallophos"/>
    <property type="match status" value="1"/>
</dbReference>
<comment type="caution">
    <text evidence="6">The sequence shown here is derived from an EMBL/GenBank/DDBJ whole genome shotgun (WGS) entry which is preliminary data.</text>
</comment>
<name>X6M5W6_RETFI</name>
<dbReference type="InterPro" id="IPR008963">
    <property type="entry name" value="Purple_acid_Pase-like_N"/>
</dbReference>
<feature type="domain" description="Purple acid phosphatase C-terminal" evidence="5">
    <location>
        <begin position="391"/>
        <end position="452"/>
    </location>
</feature>
<proteinExistence type="inferred from homology"/>
<dbReference type="PANTHER" id="PTHR45867">
    <property type="entry name" value="PURPLE ACID PHOSPHATASE"/>
    <property type="match status" value="1"/>
</dbReference>